<proteinExistence type="inferred from homology"/>
<feature type="domain" description="UspA" evidence="2">
    <location>
        <begin position="41"/>
        <end position="175"/>
    </location>
</feature>
<dbReference type="SUPFAM" id="SSF52402">
    <property type="entry name" value="Adenine nucleotide alpha hydrolases-like"/>
    <property type="match status" value="1"/>
</dbReference>
<dbReference type="Gene3D" id="3.40.50.620">
    <property type="entry name" value="HUPs"/>
    <property type="match status" value="1"/>
</dbReference>
<dbReference type="Pfam" id="PF00582">
    <property type="entry name" value="Usp"/>
    <property type="match status" value="1"/>
</dbReference>
<dbReference type="AlphaFoldDB" id="A0A7C4RHA1"/>
<evidence type="ECO:0000259" key="2">
    <source>
        <dbReference type="Pfam" id="PF00582"/>
    </source>
</evidence>
<comment type="similarity">
    <text evidence="1">Belongs to the universal stress protein A family.</text>
</comment>
<dbReference type="CDD" id="cd00293">
    <property type="entry name" value="USP-like"/>
    <property type="match status" value="1"/>
</dbReference>
<accession>A0A7C4RHA1</accession>
<sequence length="175" mass="19076">MNHAWHCVCCASDTKYGCSFSFRQESMDVLRTLFQKEVCMKVLVALDKSEYSQKAFSRALEMVSREQVQITVISVYPDLFEMDEGAHRVKEALKVSAAAVVDAAEERASQIGVPIEKVVVGAVSAADAIVTHAIEKGYDLIVMGHKSRSGLEHLLLGSVAAKVVAYAPCSVLVVR</sequence>
<dbReference type="PANTHER" id="PTHR46268:SF6">
    <property type="entry name" value="UNIVERSAL STRESS PROTEIN UP12"/>
    <property type="match status" value="1"/>
</dbReference>
<name>A0A7C4RHA1_9BACT</name>
<protein>
    <submittedName>
        <fullName evidence="3">Universal stress protein</fullName>
    </submittedName>
</protein>
<dbReference type="InterPro" id="IPR006015">
    <property type="entry name" value="Universal_stress_UspA"/>
</dbReference>
<dbReference type="PRINTS" id="PR01438">
    <property type="entry name" value="UNVRSLSTRESS"/>
</dbReference>
<dbReference type="EMBL" id="DSUH01000067">
    <property type="protein sequence ID" value="HGU31829.1"/>
    <property type="molecule type" value="Genomic_DNA"/>
</dbReference>
<evidence type="ECO:0000256" key="1">
    <source>
        <dbReference type="ARBA" id="ARBA00008791"/>
    </source>
</evidence>
<evidence type="ECO:0000313" key="3">
    <source>
        <dbReference type="EMBL" id="HGU31829.1"/>
    </source>
</evidence>
<comment type="caution">
    <text evidence="3">The sequence shown here is derived from an EMBL/GenBank/DDBJ whole genome shotgun (WGS) entry which is preliminary data.</text>
</comment>
<dbReference type="InterPro" id="IPR006016">
    <property type="entry name" value="UspA"/>
</dbReference>
<reference evidence="3" key="1">
    <citation type="journal article" date="2020" name="mSystems">
        <title>Genome- and Community-Level Interaction Insights into Carbon Utilization and Element Cycling Functions of Hydrothermarchaeota in Hydrothermal Sediment.</title>
        <authorList>
            <person name="Zhou Z."/>
            <person name="Liu Y."/>
            <person name="Xu W."/>
            <person name="Pan J."/>
            <person name="Luo Z.H."/>
            <person name="Li M."/>
        </authorList>
    </citation>
    <scope>NUCLEOTIDE SEQUENCE [LARGE SCALE GENOMIC DNA]</scope>
    <source>
        <strain evidence="3">SpSt-477</strain>
    </source>
</reference>
<gene>
    <name evidence="3" type="ORF">ENS29_03115</name>
</gene>
<dbReference type="PANTHER" id="PTHR46268">
    <property type="entry name" value="STRESS RESPONSE PROTEIN NHAX"/>
    <property type="match status" value="1"/>
</dbReference>
<organism evidence="3">
    <name type="scientific">Desulfatirhabdium butyrativorans</name>
    <dbReference type="NCBI Taxonomy" id="340467"/>
    <lineage>
        <taxon>Bacteria</taxon>
        <taxon>Pseudomonadati</taxon>
        <taxon>Thermodesulfobacteriota</taxon>
        <taxon>Desulfobacteria</taxon>
        <taxon>Desulfobacterales</taxon>
        <taxon>Desulfatirhabdiaceae</taxon>
        <taxon>Desulfatirhabdium</taxon>
    </lineage>
</organism>
<dbReference type="InterPro" id="IPR014729">
    <property type="entry name" value="Rossmann-like_a/b/a_fold"/>
</dbReference>